<proteinExistence type="predicted"/>
<organism evidence="7 8">
    <name type="scientific">Ambrosia artemisiifolia</name>
    <name type="common">Common ragweed</name>
    <dbReference type="NCBI Taxonomy" id="4212"/>
    <lineage>
        <taxon>Eukaryota</taxon>
        <taxon>Viridiplantae</taxon>
        <taxon>Streptophyta</taxon>
        <taxon>Embryophyta</taxon>
        <taxon>Tracheophyta</taxon>
        <taxon>Spermatophyta</taxon>
        <taxon>Magnoliopsida</taxon>
        <taxon>eudicotyledons</taxon>
        <taxon>Gunneridae</taxon>
        <taxon>Pentapetalae</taxon>
        <taxon>asterids</taxon>
        <taxon>campanulids</taxon>
        <taxon>Asterales</taxon>
        <taxon>Asteraceae</taxon>
        <taxon>Asteroideae</taxon>
        <taxon>Heliantheae alliance</taxon>
        <taxon>Heliantheae</taxon>
        <taxon>Ambrosia</taxon>
    </lineage>
</organism>
<dbReference type="GO" id="GO:0005634">
    <property type="term" value="C:nucleus"/>
    <property type="evidence" value="ECO:0007669"/>
    <property type="project" value="UniProtKB-SubCell"/>
</dbReference>
<evidence type="ECO:0000256" key="3">
    <source>
        <dbReference type="ARBA" id="ARBA00023125"/>
    </source>
</evidence>
<keyword evidence="5" id="KW-0539">Nucleus</keyword>
<evidence type="ECO:0000256" key="5">
    <source>
        <dbReference type="ARBA" id="ARBA00023242"/>
    </source>
</evidence>
<keyword evidence="2" id="KW-0805">Transcription regulation</keyword>
<dbReference type="Pfam" id="PF02362">
    <property type="entry name" value="B3"/>
    <property type="match status" value="1"/>
</dbReference>
<dbReference type="Gene3D" id="2.40.330.10">
    <property type="entry name" value="DNA-binding pseudobarrel domain"/>
    <property type="match status" value="1"/>
</dbReference>
<protein>
    <recommendedName>
        <fullName evidence="6">TF-B3 domain-containing protein</fullName>
    </recommendedName>
</protein>
<keyword evidence="4" id="KW-0804">Transcription</keyword>
<evidence type="ECO:0000256" key="1">
    <source>
        <dbReference type="ARBA" id="ARBA00004123"/>
    </source>
</evidence>
<comment type="subcellular location">
    <subcellularLocation>
        <location evidence="1">Nucleus</location>
    </subcellularLocation>
</comment>
<evidence type="ECO:0000256" key="2">
    <source>
        <dbReference type="ARBA" id="ARBA00023015"/>
    </source>
</evidence>
<evidence type="ECO:0000313" key="7">
    <source>
        <dbReference type="EMBL" id="KAI7743815.1"/>
    </source>
</evidence>
<dbReference type="InterPro" id="IPR015300">
    <property type="entry name" value="DNA-bd_pseudobarrel_sf"/>
</dbReference>
<evidence type="ECO:0000256" key="4">
    <source>
        <dbReference type="ARBA" id="ARBA00023163"/>
    </source>
</evidence>
<evidence type="ECO:0000313" key="8">
    <source>
        <dbReference type="Proteomes" id="UP001206925"/>
    </source>
</evidence>
<accession>A0AAD5GIC1</accession>
<dbReference type="PROSITE" id="PS50863">
    <property type="entry name" value="B3"/>
    <property type="match status" value="1"/>
</dbReference>
<dbReference type="EMBL" id="JAMZMK010007667">
    <property type="protein sequence ID" value="KAI7743815.1"/>
    <property type="molecule type" value="Genomic_DNA"/>
</dbReference>
<name>A0AAD5GIC1_AMBAR</name>
<dbReference type="InterPro" id="IPR003340">
    <property type="entry name" value="B3_DNA-bd"/>
</dbReference>
<reference evidence="7" key="1">
    <citation type="submission" date="2022-06" db="EMBL/GenBank/DDBJ databases">
        <title>Uncovering the hologenomic basis of an extraordinary plant invasion.</title>
        <authorList>
            <person name="Bieker V.C."/>
            <person name="Martin M.D."/>
            <person name="Gilbert T."/>
            <person name="Hodgins K."/>
            <person name="Battlay P."/>
            <person name="Petersen B."/>
            <person name="Wilson J."/>
        </authorList>
    </citation>
    <scope>NUCLEOTIDE SEQUENCE</scope>
    <source>
        <strain evidence="7">AA19_3_7</strain>
        <tissue evidence="7">Leaf</tissue>
    </source>
</reference>
<keyword evidence="8" id="KW-1185">Reference proteome</keyword>
<dbReference type="Proteomes" id="UP001206925">
    <property type="component" value="Unassembled WGS sequence"/>
</dbReference>
<comment type="caution">
    <text evidence="7">The sequence shown here is derived from an EMBL/GenBank/DDBJ whole genome shotgun (WGS) entry which is preliminary data.</text>
</comment>
<dbReference type="AlphaFoldDB" id="A0AAD5GIC1"/>
<dbReference type="InterPro" id="IPR044837">
    <property type="entry name" value="REM16-like"/>
</dbReference>
<dbReference type="PANTHER" id="PTHR31391:SF4">
    <property type="entry name" value="B3 DOMAIN-CONTAINING PROTEIN OS03G0184500"/>
    <property type="match status" value="1"/>
</dbReference>
<evidence type="ECO:0000259" key="6">
    <source>
        <dbReference type="PROSITE" id="PS50863"/>
    </source>
</evidence>
<keyword evidence="3" id="KW-0238">DNA-binding</keyword>
<dbReference type="PANTHER" id="PTHR31391">
    <property type="entry name" value="B3 DOMAIN-CONTAINING PROTEIN OS11G0197600-RELATED"/>
    <property type="match status" value="1"/>
</dbReference>
<sequence length="96" mass="10847">MVYINKSHLTDRGVFLPVEIKRKLLGDDKDNKCLLMLKNDGKLKAWEVVAEGGYLGNAKWLKFVEDNGVKVGDICVLEPIHRDKNILGVTIFKSSF</sequence>
<feature type="domain" description="TF-B3" evidence="6">
    <location>
        <begin position="1"/>
        <end position="95"/>
    </location>
</feature>
<dbReference type="GO" id="GO:0003677">
    <property type="term" value="F:DNA binding"/>
    <property type="evidence" value="ECO:0007669"/>
    <property type="project" value="UniProtKB-KW"/>
</dbReference>
<dbReference type="SUPFAM" id="SSF101936">
    <property type="entry name" value="DNA-binding pseudobarrel domain"/>
    <property type="match status" value="1"/>
</dbReference>
<gene>
    <name evidence="7" type="ORF">M8C21_023013</name>
</gene>